<comment type="caution">
    <text evidence="1">The sequence shown here is derived from an EMBL/GenBank/DDBJ whole genome shotgun (WGS) entry which is preliminary data.</text>
</comment>
<feature type="non-terminal residue" evidence="1">
    <location>
        <position position="53"/>
    </location>
</feature>
<name>A0A367L8I8_9HYPO</name>
<evidence type="ECO:0000313" key="2">
    <source>
        <dbReference type="Proteomes" id="UP000253664"/>
    </source>
</evidence>
<dbReference type="EMBL" id="LKCN02000011">
    <property type="protein sequence ID" value="RCI10743.1"/>
    <property type="molecule type" value="Genomic_DNA"/>
</dbReference>
<dbReference type="AlphaFoldDB" id="A0A367L8I8"/>
<sequence length="53" mass="6074">MPNSSYWPKRNYYSTILLESLSGLTTSPSSLSTPSRSFCPRRLYLIGRSTRPF</sequence>
<keyword evidence="2" id="KW-1185">Reference proteome</keyword>
<organism evidence="1 2">
    <name type="scientific">Ophiocordyceps polyrhachis-furcata BCC 54312</name>
    <dbReference type="NCBI Taxonomy" id="1330021"/>
    <lineage>
        <taxon>Eukaryota</taxon>
        <taxon>Fungi</taxon>
        <taxon>Dikarya</taxon>
        <taxon>Ascomycota</taxon>
        <taxon>Pezizomycotina</taxon>
        <taxon>Sordariomycetes</taxon>
        <taxon>Hypocreomycetidae</taxon>
        <taxon>Hypocreales</taxon>
        <taxon>Ophiocordycipitaceae</taxon>
        <taxon>Ophiocordyceps</taxon>
    </lineage>
</organism>
<gene>
    <name evidence="1" type="ORF">L249_5179</name>
</gene>
<proteinExistence type="predicted"/>
<reference evidence="1 2" key="1">
    <citation type="journal article" date="2015" name="BMC Genomics">
        <title>Insights from the genome of Ophiocordyceps polyrhachis-furcata to pathogenicity and host specificity in insect fungi.</title>
        <authorList>
            <person name="Wichadakul D."/>
            <person name="Kobmoo N."/>
            <person name="Ingsriswang S."/>
            <person name="Tangphatsornruang S."/>
            <person name="Chantasingh D."/>
            <person name="Luangsa-ard J.J."/>
            <person name="Eurwilaichitr L."/>
        </authorList>
    </citation>
    <scope>NUCLEOTIDE SEQUENCE [LARGE SCALE GENOMIC DNA]</scope>
    <source>
        <strain evidence="1 2">BCC 54312</strain>
    </source>
</reference>
<dbReference type="Proteomes" id="UP000253664">
    <property type="component" value="Unassembled WGS sequence"/>
</dbReference>
<evidence type="ECO:0000313" key="1">
    <source>
        <dbReference type="EMBL" id="RCI10743.1"/>
    </source>
</evidence>
<accession>A0A367L8I8</accession>
<protein>
    <submittedName>
        <fullName evidence="1">Uncharacterized protein</fullName>
    </submittedName>
</protein>